<dbReference type="PANTHER" id="PTHR43656">
    <property type="entry name" value="BINDING OXIDOREDUCTASE, PUTATIVE (AFU_ORTHOLOGUE AFUA_2G08260)-RELATED"/>
    <property type="match status" value="1"/>
</dbReference>
<dbReference type="Gene3D" id="3.20.20.70">
    <property type="entry name" value="Aldolase class I"/>
    <property type="match status" value="1"/>
</dbReference>
<dbReference type="InterPro" id="IPR001155">
    <property type="entry name" value="OxRdtase_FMN_N"/>
</dbReference>
<dbReference type="InterPro" id="IPR013785">
    <property type="entry name" value="Aldolase_TIM"/>
</dbReference>
<dbReference type="InterPro" id="IPR051799">
    <property type="entry name" value="NADH_flavin_oxidoreductase"/>
</dbReference>
<accession>A0A0P6YS17</accession>
<dbReference type="EMBL" id="LGKP01000022">
    <property type="protein sequence ID" value="KPL86064.1"/>
    <property type="molecule type" value="Genomic_DNA"/>
</dbReference>
<evidence type="ECO:0000256" key="1">
    <source>
        <dbReference type="ARBA" id="ARBA00022630"/>
    </source>
</evidence>
<dbReference type="PANTHER" id="PTHR43656:SF2">
    <property type="entry name" value="BINDING OXIDOREDUCTASE, PUTATIVE (AFU_ORTHOLOGUE AFUA_2G08260)-RELATED"/>
    <property type="match status" value="1"/>
</dbReference>
<dbReference type="GO" id="GO:0010181">
    <property type="term" value="F:FMN binding"/>
    <property type="evidence" value="ECO:0007669"/>
    <property type="project" value="InterPro"/>
</dbReference>
<dbReference type="Proteomes" id="UP000050277">
    <property type="component" value="Unassembled WGS sequence"/>
</dbReference>
<dbReference type="CDD" id="cd04735">
    <property type="entry name" value="OYE_like_4_FMN"/>
    <property type="match status" value="1"/>
</dbReference>
<dbReference type="STRING" id="70996.SE18_14380"/>
<proteinExistence type="predicted"/>
<keyword evidence="1" id="KW-0285">Flavoprotein</keyword>
<sequence length="368" mass="39895">MSLFEPYTLPVSGVTLPNRLVLAPMTTYSGTPEGQISPGEVALLQRRAAGGFGTVITAACYVDRDGQAFINQWGCDNDDKLDSLRKAASAIKAEGAIAILQIHDGGRMADPKVLREPAPRSASAIAAERQGYLEPRAMTAAEVEKSIADFAAAAKRAAVAGFDGVEIHGANTYLIQQFFSPHSNRRDDEWGGDLERRLRYPITLAKAVRAAVGDQFIVGYRFSPEEIENPGITFDDTLVLVDRLADCRLDYLHISLGNYAAGSMRDPQSTQRLSTLVIEKLAGRVPLMAVGGIETVEQAELPLQDGAELVALGRVALWEPDWPNKVKAGRTDLRQALPAKDGDIICTLPRPLYESIIQRAGWVKIAAE</sequence>
<dbReference type="GO" id="GO:0006207">
    <property type="term" value="P:'de novo' pyrimidine nucleobase biosynthetic process"/>
    <property type="evidence" value="ECO:0007669"/>
    <property type="project" value="InterPro"/>
</dbReference>
<dbReference type="InterPro" id="IPR001295">
    <property type="entry name" value="Dihydroorotate_DH_CS"/>
</dbReference>
<dbReference type="SUPFAM" id="SSF51395">
    <property type="entry name" value="FMN-linked oxidoreductases"/>
    <property type="match status" value="1"/>
</dbReference>
<dbReference type="PROSITE" id="PS00912">
    <property type="entry name" value="DHODEHASE_2"/>
    <property type="match status" value="1"/>
</dbReference>
<evidence type="ECO:0000259" key="3">
    <source>
        <dbReference type="Pfam" id="PF00724"/>
    </source>
</evidence>
<dbReference type="RefSeq" id="WP_054535153.1">
    <property type="nucleotide sequence ID" value="NZ_LGKP01000022.1"/>
</dbReference>
<dbReference type="AlphaFoldDB" id="A0A0P6YS17"/>
<keyword evidence="5" id="KW-1185">Reference proteome</keyword>
<keyword evidence="2" id="KW-0560">Oxidoreductase</keyword>
<reference evidence="4 5" key="1">
    <citation type="submission" date="2015-07" db="EMBL/GenBank/DDBJ databases">
        <title>Whole genome sequence of Herpetosiphon geysericola DSM 7119.</title>
        <authorList>
            <person name="Hemp J."/>
            <person name="Ward L.M."/>
            <person name="Pace L.A."/>
            <person name="Fischer W.W."/>
        </authorList>
    </citation>
    <scope>NUCLEOTIDE SEQUENCE [LARGE SCALE GENOMIC DNA]</scope>
    <source>
        <strain evidence="4 5">DSM 7119</strain>
    </source>
</reference>
<protein>
    <recommendedName>
        <fullName evidence="3">NADH:flavin oxidoreductase/NADH oxidase N-terminal domain-containing protein</fullName>
    </recommendedName>
</protein>
<dbReference type="GO" id="GO:0016627">
    <property type="term" value="F:oxidoreductase activity, acting on the CH-CH group of donors"/>
    <property type="evidence" value="ECO:0007669"/>
    <property type="project" value="InterPro"/>
</dbReference>
<comment type="caution">
    <text evidence="4">The sequence shown here is derived from an EMBL/GenBank/DDBJ whole genome shotgun (WGS) entry which is preliminary data.</text>
</comment>
<name>A0A0P6YS17_9CHLR</name>
<evidence type="ECO:0000256" key="2">
    <source>
        <dbReference type="ARBA" id="ARBA00023002"/>
    </source>
</evidence>
<dbReference type="Pfam" id="PF00724">
    <property type="entry name" value="Oxidored_FMN"/>
    <property type="match status" value="1"/>
</dbReference>
<evidence type="ECO:0000313" key="5">
    <source>
        <dbReference type="Proteomes" id="UP000050277"/>
    </source>
</evidence>
<dbReference type="OrthoDB" id="9772736at2"/>
<feature type="domain" description="NADH:flavin oxidoreductase/NADH oxidase N-terminal" evidence="3">
    <location>
        <begin position="2"/>
        <end position="331"/>
    </location>
</feature>
<gene>
    <name evidence="4" type="ORF">SE18_14380</name>
</gene>
<organism evidence="4 5">
    <name type="scientific">Herpetosiphon geysericola</name>
    <dbReference type="NCBI Taxonomy" id="70996"/>
    <lineage>
        <taxon>Bacteria</taxon>
        <taxon>Bacillati</taxon>
        <taxon>Chloroflexota</taxon>
        <taxon>Chloroflexia</taxon>
        <taxon>Herpetosiphonales</taxon>
        <taxon>Herpetosiphonaceae</taxon>
        <taxon>Herpetosiphon</taxon>
    </lineage>
</organism>
<evidence type="ECO:0000313" key="4">
    <source>
        <dbReference type="EMBL" id="KPL86064.1"/>
    </source>
</evidence>